<gene>
    <name evidence="1" type="ORF">PsorP6_007936</name>
</gene>
<keyword evidence="2" id="KW-1185">Reference proteome</keyword>
<proteinExistence type="predicted"/>
<organism evidence="1 2">
    <name type="scientific">Peronosclerospora sorghi</name>
    <dbReference type="NCBI Taxonomy" id="230839"/>
    <lineage>
        <taxon>Eukaryota</taxon>
        <taxon>Sar</taxon>
        <taxon>Stramenopiles</taxon>
        <taxon>Oomycota</taxon>
        <taxon>Peronosporomycetes</taxon>
        <taxon>Peronosporales</taxon>
        <taxon>Peronosporaceae</taxon>
        <taxon>Peronosclerospora</taxon>
    </lineage>
</organism>
<evidence type="ECO:0000313" key="1">
    <source>
        <dbReference type="EMBL" id="KAI9915731.1"/>
    </source>
</evidence>
<name>A0ACC0WBM8_9STRA</name>
<dbReference type="EMBL" id="CM047582">
    <property type="protein sequence ID" value="KAI9915731.1"/>
    <property type="molecule type" value="Genomic_DNA"/>
</dbReference>
<accession>A0ACC0WBM8</accession>
<evidence type="ECO:0000313" key="2">
    <source>
        <dbReference type="Proteomes" id="UP001163321"/>
    </source>
</evidence>
<comment type="caution">
    <text evidence="1">The sequence shown here is derived from an EMBL/GenBank/DDBJ whole genome shotgun (WGS) entry which is preliminary data.</text>
</comment>
<reference evidence="1 2" key="1">
    <citation type="journal article" date="2022" name="bioRxiv">
        <title>The genome of the oomycete Peronosclerospora sorghi, a cosmopolitan pathogen of maize and sorghum, is inflated with dispersed pseudogenes.</title>
        <authorList>
            <person name="Fletcher K."/>
            <person name="Martin F."/>
            <person name="Isakeit T."/>
            <person name="Cavanaugh K."/>
            <person name="Magill C."/>
            <person name="Michelmore R."/>
        </authorList>
    </citation>
    <scope>NUCLEOTIDE SEQUENCE [LARGE SCALE GENOMIC DNA]</scope>
    <source>
        <strain evidence="1">P6</strain>
    </source>
</reference>
<protein>
    <submittedName>
        <fullName evidence="1">Uncharacterized protein</fullName>
    </submittedName>
</protein>
<sequence>MTTGSTVLVLRLARVILPLDKLLRYPVEEFKDNDQAEENALDDNEDPSVHRERRCRRVKARDELHARVRVVSVAIARVACGCVLGVGIPLDKGHEAETLNYGAHEHERENRELDPRVLPLPRDLSHIVRHVVFLDPEVLESGILIVPFVHDVLVLDQVPLFHEPARFAGPAHEKRRAPTTPRTRSARPCMYFRNTGADDMKRNAR</sequence>
<dbReference type="Proteomes" id="UP001163321">
    <property type="component" value="Chromosome 3"/>
</dbReference>